<dbReference type="Proteomes" id="UP000658320">
    <property type="component" value="Unassembled WGS sequence"/>
</dbReference>
<keyword evidence="2" id="KW-1185">Reference proteome</keyword>
<dbReference type="EMBL" id="BMSX01000041">
    <property type="protein sequence ID" value="GGR61541.1"/>
    <property type="molecule type" value="Genomic_DNA"/>
</dbReference>
<evidence type="ECO:0000313" key="2">
    <source>
        <dbReference type="Proteomes" id="UP000658320"/>
    </source>
</evidence>
<evidence type="ECO:0000313" key="1">
    <source>
        <dbReference type="EMBL" id="GGR61541.1"/>
    </source>
</evidence>
<gene>
    <name evidence="1" type="ORF">GCM10010251_93020</name>
</gene>
<proteinExistence type="predicted"/>
<sequence length="140" mass="15453">MTSANPDDILSTDKHYLYSDSYRWRGTFMSEAGTTYRRPFKGLAIEAAEVRAWTRLRTDHPDAPAVAHELFIAILASGADTIEVTLSTAGTRLRITATGPAPLPLRHSHGPGWRIIAELSRQTGVTTDECGLWAQMEADR</sequence>
<name>A0A918FNT1_9ACTN</name>
<comment type="caution">
    <text evidence="1">The sequence shown here is derived from an EMBL/GenBank/DDBJ whole genome shotgun (WGS) entry which is preliminary data.</text>
</comment>
<protein>
    <submittedName>
        <fullName evidence="1">Uncharacterized protein</fullName>
    </submittedName>
</protein>
<reference evidence="1" key="1">
    <citation type="journal article" date="2014" name="Int. J. Syst. Evol. Microbiol.">
        <title>Complete genome sequence of Corynebacterium casei LMG S-19264T (=DSM 44701T), isolated from a smear-ripened cheese.</title>
        <authorList>
            <consortium name="US DOE Joint Genome Institute (JGI-PGF)"/>
            <person name="Walter F."/>
            <person name="Albersmeier A."/>
            <person name="Kalinowski J."/>
            <person name="Ruckert C."/>
        </authorList>
    </citation>
    <scope>NUCLEOTIDE SEQUENCE</scope>
    <source>
        <strain evidence="1">JCM 4346</strain>
    </source>
</reference>
<reference evidence="1" key="2">
    <citation type="submission" date="2020-09" db="EMBL/GenBank/DDBJ databases">
        <authorList>
            <person name="Sun Q."/>
            <person name="Ohkuma M."/>
        </authorList>
    </citation>
    <scope>NUCLEOTIDE SEQUENCE</scope>
    <source>
        <strain evidence="1">JCM 4346</strain>
    </source>
</reference>
<accession>A0A918FNT1</accession>
<organism evidence="1 2">
    <name type="scientific">Streptomyces aurantiogriseus</name>
    <dbReference type="NCBI Taxonomy" id="66870"/>
    <lineage>
        <taxon>Bacteria</taxon>
        <taxon>Bacillati</taxon>
        <taxon>Actinomycetota</taxon>
        <taxon>Actinomycetes</taxon>
        <taxon>Kitasatosporales</taxon>
        <taxon>Streptomycetaceae</taxon>
        <taxon>Streptomyces</taxon>
    </lineage>
</organism>
<dbReference type="AlphaFoldDB" id="A0A918FNT1"/>